<organism evidence="8 9">
    <name type="scientific">Ladona fulva</name>
    <name type="common">Scarce chaser dragonfly</name>
    <name type="synonym">Libellula fulva</name>
    <dbReference type="NCBI Taxonomy" id="123851"/>
    <lineage>
        <taxon>Eukaryota</taxon>
        <taxon>Metazoa</taxon>
        <taxon>Ecdysozoa</taxon>
        <taxon>Arthropoda</taxon>
        <taxon>Hexapoda</taxon>
        <taxon>Insecta</taxon>
        <taxon>Pterygota</taxon>
        <taxon>Palaeoptera</taxon>
        <taxon>Odonata</taxon>
        <taxon>Epiprocta</taxon>
        <taxon>Anisoptera</taxon>
        <taxon>Libelluloidea</taxon>
        <taxon>Libellulidae</taxon>
        <taxon>Ladona</taxon>
    </lineage>
</organism>
<dbReference type="EMBL" id="KZ308222">
    <property type="protein sequence ID" value="KAG8225039.1"/>
    <property type="molecule type" value="Genomic_DNA"/>
</dbReference>
<reference evidence="8" key="2">
    <citation type="submission" date="2017-10" db="EMBL/GenBank/DDBJ databases">
        <title>Ladona fulva Genome sequencing and assembly.</title>
        <authorList>
            <person name="Murali S."/>
            <person name="Richards S."/>
            <person name="Bandaranaike D."/>
            <person name="Bellair M."/>
            <person name="Blankenburg K."/>
            <person name="Chao H."/>
            <person name="Dinh H."/>
            <person name="Doddapaneni H."/>
            <person name="Dugan-Rocha S."/>
            <person name="Elkadiri S."/>
            <person name="Gnanaolivu R."/>
            <person name="Hernandez B."/>
            <person name="Skinner E."/>
            <person name="Javaid M."/>
            <person name="Lee S."/>
            <person name="Li M."/>
            <person name="Ming W."/>
            <person name="Munidasa M."/>
            <person name="Muniz J."/>
            <person name="Nguyen L."/>
            <person name="Hughes D."/>
            <person name="Osuji N."/>
            <person name="Pu L.-L."/>
            <person name="Puazo M."/>
            <person name="Qu C."/>
            <person name="Quiroz J."/>
            <person name="Raj R."/>
            <person name="Weissenberger G."/>
            <person name="Xin Y."/>
            <person name="Zou X."/>
            <person name="Han Y."/>
            <person name="Worley K."/>
            <person name="Muzny D."/>
            <person name="Gibbs R."/>
        </authorList>
    </citation>
    <scope>NUCLEOTIDE SEQUENCE</scope>
    <source>
        <strain evidence="8">Sampled in the wild</strain>
    </source>
</reference>
<evidence type="ECO:0000256" key="6">
    <source>
        <dbReference type="ARBA" id="ARBA00023180"/>
    </source>
</evidence>
<evidence type="ECO:0000259" key="7">
    <source>
        <dbReference type="Pfam" id="PF00884"/>
    </source>
</evidence>
<comment type="cofactor">
    <cofactor evidence="1">
        <name>Ca(2+)</name>
        <dbReference type="ChEBI" id="CHEBI:29108"/>
    </cofactor>
</comment>
<dbReference type="PANTHER" id="PTHR10342:SF264">
    <property type="entry name" value="MIP05773P-RELATED"/>
    <property type="match status" value="1"/>
</dbReference>
<dbReference type="InterPro" id="IPR000917">
    <property type="entry name" value="Sulfatase_N"/>
</dbReference>
<dbReference type="InterPro" id="IPR024607">
    <property type="entry name" value="Sulfatase_CS"/>
</dbReference>
<keyword evidence="6" id="KW-0325">Glycoprotein</keyword>
<reference evidence="8" key="1">
    <citation type="submission" date="2013-04" db="EMBL/GenBank/DDBJ databases">
        <authorList>
            <person name="Qu J."/>
            <person name="Murali S.C."/>
            <person name="Bandaranaike D."/>
            <person name="Bellair M."/>
            <person name="Blankenburg K."/>
            <person name="Chao H."/>
            <person name="Dinh H."/>
            <person name="Doddapaneni H."/>
            <person name="Downs B."/>
            <person name="Dugan-Rocha S."/>
            <person name="Elkadiri S."/>
            <person name="Gnanaolivu R.D."/>
            <person name="Hernandez B."/>
            <person name="Javaid M."/>
            <person name="Jayaseelan J.C."/>
            <person name="Lee S."/>
            <person name="Li M."/>
            <person name="Ming W."/>
            <person name="Munidasa M."/>
            <person name="Muniz J."/>
            <person name="Nguyen L."/>
            <person name="Ongeri F."/>
            <person name="Osuji N."/>
            <person name="Pu L.-L."/>
            <person name="Puazo M."/>
            <person name="Qu C."/>
            <person name="Quiroz J."/>
            <person name="Raj R."/>
            <person name="Weissenberger G."/>
            <person name="Xin Y."/>
            <person name="Zou X."/>
            <person name="Han Y."/>
            <person name="Richards S."/>
            <person name="Worley K."/>
            <person name="Muzny D."/>
            <person name="Gibbs R."/>
        </authorList>
    </citation>
    <scope>NUCLEOTIDE SEQUENCE</scope>
    <source>
        <strain evidence="8">Sampled in the wild</strain>
    </source>
</reference>
<comment type="caution">
    <text evidence="8">The sequence shown here is derived from an EMBL/GenBank/DDBJ whole genome shotgun (WGS) entry which is preliminary data.</text>
</comment>
<name>A0A8K0JYV8_LADFU</name>
<evidence type="ECO:0000256" key="5">
    <source>
        <dbReference type="ARBA" id="ARBA00022837"/>
    </source>
</evidence>
<keyword evidence="5" id="KW-0106">Calcium</keyword>
<keyword evidence="4" id="KW-0378">Hydrolase</keyword>
<feature type="domain" description="Sulfatase N-terminal" evidence="7">
    <location>
        <begin position="5"/>
        <end position="240"/>
    </location>
</feature>
<gene>
    <name evidence="8" type="ORF">J437_LFUL000017</name>
</gene>
<evidence type="ECO:0000256" key="3">
    <source>
        <dbReference type="ARBA" id="ARBA00022723"/>
    </source>
</evidence>
<protein>
    <recommendedName>
        <fullName evidence="7">Sulfatase N-terminal domain-containing protein</fullName>
    </recommendedName>
</protein>
<dbReference type="InterPro" id="IPR017850">
    <property type="entry name" value="Alkaline_phosphatase_core_sf"/>
</dbReference>
<dbReference type="PROSITE" id="PS00149">
    <property type="entry name" value="SULFATASE_2"/>
    <property type="match status" value="1"/>
</dbReference>
<evidence type="ECO:0000313" key="8">
    <source>
        <dbReference type="EMBL" id="KAG8225039.1"/>
    </source>
</evidence>
<evidence type="ECO:0000256" key="4">
    <source>
        <dbReference type="ARBA" id="ARBA00022801"/>
    </source>
</evidence>
<dbReference type="GO" id="GO:0046872">
    <property type="term" value="F:metal ion binding"/>
    <property type="evidence" value="ECO:0007669"/>
    <property type="project" value="UniProtKB-KW"/>
</dbReference>
<sequence length="479" mass="54753">MKERLLSEELKALGYSTHIVGKWHLGYYKKEYTPTYRGFDSHYGFWNGYQDYYSHTSQESVSPKDQLNPAYGLNLLFPKSILQKGIKSNLVEYFIYKMWPNTRIDPFVGLDMRRNLEPDFESTGKYSTDCYTDEAVSIIRNHGSTCNGDCKKPLFLYVAYSAPHSGNFDDPLQAPADVISKFDYIEDEDRRKYAAMVWKLDESVGKIVAALDGSSMLQNSIIVFLSDNGAQTYGIHYNRGSNFPFKGVSAGRESNYVDRLPLDGVDVGEEIFEGRSWQISPPPHTYESRKEVLINIDDQIKYAAIRIGDYKLIMGTVFFGLQDHWVGESGLPNPSIPYYNTTIVQRSRAGRALRGRNGRSLSETDMVALRYSARIDCDDFWPPNGTNYGRNFPPCIALLKPCLFDVAHDPCEKRNLYRQLPDVANRLKRRLEELRATSVPPNNKLSDSRADPDLWNGTWTNWMDYPKPANYLIQILSKG</sequence>
<dbReference type="Proteomes" id="UP000792457">
    <property type="component" value="Unassembled WGS sequence"/>
</dbReference>
<dbReference type="Gene3D" id="3.40.720.10">
    <property type="entry name" value="Alkaline Phosphatase, subunit A"/>
    <property type="match status" value="2"/>
</dbReference>
<dbReference type="GO" id="GO:0008484">
    <property type="term" value="F:sulfuric ester hydrolase activity"/>
    <property type="evidence" value="ECO:0007669"/>
    <property type="project" value="InterPro"/>
</dbReference>
<evidence type="ECO:0000313" key="9">
    <source>
        <dbReference type="Proteomes" id="UP000792457"/>
    </source>
</evidence>
<dbReference type="AlphaFoldDB" id="A0A8K0JYV8"/>
<keyword evidence="9" id="KW-1185">Reference proteome</keyword>
<evidence type="ECO:0000256" key="2">
    <source>
        <dbReference type="ARBA" id="ARBA00008779"/>
    </source>
</evidence>
<comment type="similarity">
    <text evidence="2">Belongs to the sulfatase family.</text>
</comment>
<dbReference type="Pfam" id="PF00884">
    <property type="entry name" value="Sulfatase"/>
    <property type="match status" value="1"/>
</dbReference>
<dbReference type="OrthoDB" id="103349at2759"/>
<dbReference type="SUPFAM" id="SSF53649">
    <property type="entry name" value="Alkaline phosphatase-like"/>
    <property type="match status" value="1"/>
</dbReference>
<evidence type="ECO:0000256" key="1">
    <source>
        <dbReference type="ARBA" id="ARBA00001913"/>
    </source>
</evidence>
<proteinExistence type="inferred from homology"/>
<accession>A0A8K0JYV8</accession>
<dbReference type="PANTHER" id="PTHR10342">
    <property type="entry name" value="ARYLSULFATASE"/>
    <property type="match status" value="1"/>
</dbReference>
<keyword evidence="3" id="KW-0479">Metal-binding</keyword>
<dbReference type="Gene3D" id="3.30.1120.10">
    <property type="match status" value="1"/>
</dbReference>
<dbReference type="InterPro" id="IPR047115">
    <property type="entry name" value="ARSB"/>
</dbReference>